<feature type="compositionally biased region" description="Polar residues" evidence="8">
    <location>
        <begin position="705"/>
        <end position="715"/>
    </location>
</feature>
<evidence type="ECO:0000256" key="2">
    <source>
        <dbReference type="ARBA" id="ARBA00022723"/>
    </source>
</evidence>
<name>A0A9P9HL41_FUSRE</name>
<gene>
    <name evidence="10" type="ORF">BKA55DRAFT_536785</name>
</gene>
<dbReference type="GO" id="GO:0005634">
    <property type="term" value="C:nucleus"/>
    <property type="evidence" value="ECO:0007669"/>
    <property type="project" value="UniProtKB-SubCell"/>
</dbReference>
<keyword evidence="11" id="KW-1185">Reference proteome</keyword>
<keyword evidence="3" id="KW-0862">Zinc</keyword>
<dbReference type="CDD" id="cd00067">
    <property type="entry name" value="GAL4"/>
    <property type="match status" value="1"/>
</dbReference>
<evidence type="ECO:0000313" key="11">
    <source>
        <dbReference type="Proteomes" id="UP000720189"/>
    </source>
</evidence>
<dbReference type="Proteomes" id="UP000720189">
    <property type="component" value="Unassembled WGS sequence"/>
</dbReference>
<comment type="caution">
    <text evidence="10">The sequence shown here is derived from an EMBL/GenBank/DDBJ whole genome shotgun (WGS) entry which is preliminary data.</text>
</comment>
<dbReference type="SMART" id="SM00906">
    <property type="entry name" value="Fungal_trans"/>
    <property type="match status" value="1"/>
</dbReference>
<evidence type="ECO:0000256" key="4">
    <source>
        <dbReference type="ARBA" id="ARBA00023015"/>
    </source>
</evidence>
<dbReference type="GO" id="GO:0045944">
    <property type="term" value="P:positive regulation of transcription by RNA polymerase II"/>
    <property type="evidence" value="ECO:0007669"/>
    <property type="project" value="TreeGrafter"/>
</dbReference>
<dbReference type="InterPro" id="IPR007219">
    <property type="entry name" value="XnlR_reg_dom"/>
</dbReference>
<dbReference type="PANTHER" id="PTHR47782:SF1">
    <property type="entry name" value="PYRIMIDINE PATHWAY REGULATORY PROTEIN 1"/>
    <property type="match status" value="1"/>
</dbReference>
<dbReference type="Pfam" id="PF00172">
    <property type="entry name" value="Zn_clus"/>
    <property type="match status" value="1"/>
</dbReference>
<keyword evidence="4" id="KW-0805">Transcription regulation</keyword>
<dbReference type="Gene3D" id="4.10.240.10">
    <property type="entry name" value="Zn(2)-C6 fungal-type DNA-binding domain"/>
    <property type="match status" value="1"/>
</dbReference>
<keyword evidence="2" id="KW-0479">Metal-binding</keyword>
<evidence type="ECO:0000256" key="3">
    <source>
        <dbReference type="ARBA" id="ARBA00022833"/>
    </source>
</evidence>
<dbReference type="AlphaFoldDB" id="A0A9P9HL41"/>
<dbReference type="PROSITE" id="PS00463">
    <property type="entry name" value="ZN2_CY6_FUNGAL_1"/>
    <property type="match status" value="1"/>
</dbReference>
<dbReference type="InterPro" id="IPR036864">
    <property type="entry name" value="Zn2-C6_fun-type_DNA-bd_sf"/>
</dbReference>
<dbReference type="GO" id="GO:0000981">
    <property type="term" value="F:DNA-binding transcription factor activity, RNA polymerase II-specific"/>
    <property type="evidence" value="ECO:0007669"/>
    <property type="project" value="InterPro"/>
</dbReference>
<dbReference type="InterPro" id="IPR052202">
    <property type="entry name" value="Yeast_MetPath_Reg"/>
</dbReference>
<dbReference type="GO" id="GO:0006351">
    <property type="term" value="P:DNA-templated transcription"/>
    <property type="evidence" value="ECO:0007669"/>
    <property type="project" value="InterPro"/>
</dbReference>
<evidence type="ECO:0000256" key="8">
    <source>
        <dbReference type="SAM" id="MobiDB-lite"/>
    </source>
</evidence>
<dbReference type="Pfam" id="PF04082">
    <property type="entry name" value="Fungal_trans"/>
    <property type="match status" value="1"/>
</dbReference>
<accession>A0A9P9HL41</accession>
<dbReference type="InterPro" id="IPR001138">
    <property type="entry name" value="Zn2Cys6_DnaBD"/>
</dbReference>
<dbReference type="CDD" id="cd12148">
    <property type="entry name" value="fungal_TF_MHR"/>
    <property type="match status" value="1"/>
</dbReference>
<feature type="region of interest" description="Disordered" evidence="8">
    <location>
        <begin position="80"/>
        <end position="141"/>
    </location>
</feature>
<reference evidence="10" key="1">
    <citation type="journal article" date="2021" name="Nat. Commun.">
        <title>Genetic determinants of endophytism in the Arabidopsis root mycobiome.</title>
        <authorList>
            <person name="Mesny F."/>
            <person name="Miyauchi S."/>
            <person name="Thiergart T."/>
            <person name="Pickel B."/>
            <person name="Atanasova L."/>
            <person name="Karlsson M."/>
            <person name="Huettel B."/>
            <person name="Barry K.W."/>
            <person name="Haridas S."/>
            <person name="Chen C."/>
            <person name="Bauer D."/>
            <person name="Andreopoulos W."/>
            <person name="Pangilinan J."/>
            <person name="LaButti K."/>
            <person name="Riley R."/>
            <person name="Lipzen A."/>
            <person name="Clum A."/>
            <person name="Drula E."/>
            <person name="Henrissat B."/>
            <person name="Kohler A."/>
            <person name="Grigoriev I.V."/>
            <person name="Martin F.M."/>
            <person name="Hacquard S."/>
        </authorList>
    </citation>
    <scope>NUCLEOTIDE SEQUENCE</scope>
    <source>
        <strain evidence="10">MPI-CAGE-AT-0023</strain>
    </source>
</reference>
<keyword evidence="6" id="KW-0804">Transcription</keyword>
<dbReference type="SUPFAM" id="SSF57701">
    <property type="entry name" value="Zn2/Cys6 DNA-binding domain"/>
    <property type="match status" value="1"/>
</dbReference>
<feature type="domain" description="Zn(2)-C6 fungal-type" evidence="9">
    <location>
        <begin position="14"/>
        <end position="42"/>
    </location>
</feature>
<feature type="region of interest" description="Disordered" evidence="8">
    <location>
        <begin position="683"/>
        <end position="715"/>
    </location>
</feature>
<dbReference type="RefSeq" id="XP_046051790.1">
    <property type="nucleotide sequence ID" value="XM_046189864.1"/>
</dbReference>
<evidence type="ECO:0000256" key="6">
    <source>
        <dbReference type="ARBA" id="ARBA00023163"/>
    </source>
</evidence>
<sequence length="790" mass="88571">MATRINAPKKVRLACRRCRVRRIKCDGQVPACTNCAKAGQACLDVDSQNSDVVIPRNFVSAARERIRWLEGIIKERLPDVDLRSGPQVDPSSDPTAPSQDERIPEDVDGSISSIPPVPTVSRKRSAEASGQSDQDESFPERAHSVAVNLGMLSLNIDSPQKHYLGSSSGLLFTNLIGASPPSVESTPQGPPGDRYAGDLEWSDDAVAQNQNKKYHRELYSILKQVIPLPIELPSKHNALVLIHTYIRWIHPDFPFLEPLSLFSAVEAMYSCLDGILECDISSHGWPASMPPFRWNGRAVVPGVCNEEGVTLSAVTFILFMVFNIGALVKVRSRNYDFPPQRFYRAALQFSKEGFAHITLSSIQSLMMLVMHGMLTPAEVNLWTLVHLGLAYCVETGIHREQSQSNPEDFAMLQVRRFTFFTIYSLDRSISSIQGRPLGFRDETFDVKIPEALSDPGENMQGPLPPSFVTAVTRYSSYHFRLDRIVSDIKLHLYHLPGDSSFFPWPDNPTEQQVRIQQTLQTWWEEVSNDAFEFPSLDIRQREVWKIKLRLKYHTTMVLLFQPSQVIRQPASEALQVCFDSAAGILDGYQRLHDLHGLHFGWRAVQNIFAAGATLIYSFWTSQVVREKASPETMSKNLRSCSTLLTIGGEWWPSARNGQASFGSVADLTMKRLYMADASNKAPRLSLQQTASGRPRDGANVDAPGTQHQPQFSDETGQSVVIDTSSAWQNLDLDVGDNPNQFDWPSSIEGAFDPEIEMFLEDFNRSDFTWSFPLNDNQDLDLFGSDPNHGF</sequence>
<keyword evidence="7" id="KW-0539">Nucleus</keyword>
<dbReference type="OrthoDB" id="25921at2759"/>
<proteinExistence type="predicted"/>
<evidence type="ECO:0000256" key="5">
    <source>
        <dbReference type="ARBA" id="ARBA00023125"/>
    </source>
</evidence>
<dbReference type="PANTHER" id="PTHR47782">
    <property type="entry name" value="ZN(II)2CYS6 TRANSCRIPTION FACTOR (EUROFUNG)-RELATED"/>
    <property type="match status" value="1"/>
</dbReference>
<dbReference type="GeneID" id="70219818"/>
<evidence type="ECO:0000259" key="9">
    <source>
        <dbReference type="PROSITE" id="PS50048"/>
    </source>
</evidence>
<comment type="subcellular location">
    <subcellularLocation>
        <location evidence="1">Nucleus</location>
    </subcellularLocation>
</comment>
<dbReference type="EMBL" id="JAGMUX010000005">
    <property type="protein sequence ID" value="KAH7259082.1"/>
    <property type="molecule type" value="Genomic_DNA"/>
</dbReference>
<evidence type="ECO:0000256" key="1">
    <source>
        <dbReference type="ARBA" id="ARBA00004123"/>
    </source>
</evidence>
<dbReference type="GO" id="GO:0008270">
    <property type="term" value="F:zinc ion binding"/>
    <property type="evidence" value="ECO:0007669"/>
    <property type="project" value="InterPro"/>
</dbReference>
<dbReference type="GO" id="GO:0043565">
    <property type="term" value="F:sequence-specific DNA binding"/>
    <property type="evidence" value="ECO:0007669"/>
    <property type="project" value="TreeGrafter"/>
</dbReference>
<dbReference type="SMART" id="SM00066">
    <property type="entry name" value="GAL4"/>
    <property type="match status" value="1"/>
</dbReference>
<protein>
    <recommendedName>
        <fullName evidence="9">Zn(2)-C6 fungal-type domain-containing protein</fullName>
    </recommendedName>
</protein>
<dbReference type="PROSITE" id="PS50048">
    <property type="entry name" value="ZN2_CY6_FUNGAL_2"/>
    <property type="match status" value="1"/>
</dbReference>
<feature type="compositionally biased region" description="Polar residues" evidence="8">
    <location>
        <begin position="89"/>
        <end position="98"/>
    </location>
</feature>
<evidence type="ECO:0000313" key="10">
    <source>
        <dbReference type="EMBL" id="KAH7259082.1"/>
    </source>
</evidence>
<keyword evidence="5" id="KW-0238">DNA-binding</keyword>
<evidence type="ECO:0000256" key="7">
    <source>
        <dbReference type="ARBA" id="ARBA00023242"/>
    </source>
</evidence>
<organism evidence="10 11">
    <name type="scientific">Fusarium redolens</name>
    <dbReference type="NCBI Taxonomy" id="48865"/>
    <lineage>
        <taxon>Eukaryota</taxon>
        <taxon>Fungi</taxon>
        <taxon>Dikarya</taxon>
        <taxon>Ascomycota</taxon>
        <taxon>Pezizomycotina</taxon>
        <taxon>Sordariomycetes</taxon>
        <taxon>Hypocreomycetidae</taxon>
        <taxon>Hypocreales</taxon>
        <taxon>Nectriaceae</taxon>
        <taxon>Fusarium</taxon>
        <taxon>Fusarium redolens species complex</taxon>
    </lineage>
</organism>